<protein>
    <submittedName>
        <fullName evidence="1">Uncharacterized protein</fullName>
    </submittedName>
</protein>
<dbReference type="EMBL" id="PVWQ01000004">
    <property type="protein sequence ID" value="RDW84171.1"/>
    <property type="molecule type" value="Genomic_DNA"/>
</dbReference>
<evidence type="ECO:0000313" key="1">
    <source>
        <dbReference type="EMBL" id="RDW84171.1"/>
    </source>
</evidence>
<evidence type="ECO:0000313" key="2">
    <source>
        <dbReference type="Proteomes" id="UP000256690"/>
    </source>
</evidence>
<comment type="caution">
    <text evidence="1">The sequence shown here is derived from an EMBL/GenBank/DDBJ whole genome shotgun (WGS) entry which is preliminary data.</text>
</comment>
<dbReference type="AlphaFoldDB" id="A0A3D8SDD0"/>
<reference evidence="1 2" key="1">
    <citation type="journal article" date="2018" name="IMA Fungus">
        <title>IMA Genome-F 9: Draft genome sequence of Annulohypoxylon stygium, Aspergillus mulundensis, Berkeleyomyces basicola (syn. Thielaviopsis basicola), Ceratocystis smalleyi, two Cercospora beticola strains, Coleophoma cylindrospora, Fusarium fracticaudum, Phialophora cf. hyalina, and Morchella septimelata.</title>
        <authorList>
            <person name="Wingfield B.D."/>
            <person name="Bills G.F."/>
            <person name="Dong Y."/>
            <person name="Huang W."/>
            <person name="Nel W.J."/>
            <person name="Swalarsk-Parry B.S."/>
            <person name="Vaghefi N."/>
            <person name="Wilken P.M."/>
            <person name="An Z."/>
            <person name="de Beer Z.W."/>
            <person name="De Vos L."/>
            <person name="Chen L."/>
            <person name="Duong T.A."/>
            <person name="Gao Y."/>
            <person name="Hammerbacher A."/>
            <person name="Kikkert J.R."/>
            <person name="Li Y."/>
            <person name="Li H."/>
            <person name="Li K."/>
            <person name="Li Q."/>
            <person name="Liu X."/>
            <person name="Ma X."/>
            <person name="Naidoo K."/>
            <person name="Pethybridge S.J."/>
            <person name="Sun J."/>
            <person name="Steenkamp E.T."/>
            <person name="van der Nest M.A."/>
            <person name="van Wyk S."/>
            <person name="Wingfield M.J."/>
            <person name="Xiong C."/>
            <person name="Yue Q."/>
            <person name="Zhang X."/>
        </authorList>
    </citation>
    <scope>NUCLEOTIDE SEQUENCE [LARGE SCALE GENOMIC DNA]</scope>
    <source>
        <strain evidence="1 2">DSM 5745</strain>
    </source>
</reference>
<sequence>MSQNTMVTFGSVDVYVGERATSTPQDQTHPRIVFRVALVTSGTAGTRGGREHAVVDTGSNDRHRYRIMGEHEATPETLRNMTLLGTYPASAEASTRIAAEHFPVFIQDLRKKGYIERVPTSAKVREICRDLSDRVKKAKERGTRATLARATRRVARAGSNAAEDVFTWCLQGIRGMGEFLQGLELDGDCIGGDFGGCDGGGSS</sequence>
<accession>A0A3D8SDD0</accession>
<organism evidence="1 2">
    <name type="scientific">Aspergillus mulundensis</name>
    <dbReference type="NCBI Taxonomy" id="1810919"/>
    <lineage>
        <taxon>Eukaryota</taxon>
        <taxon>Fungi</taxon>
        <taxon>Dikarya</taxon>
        <taxon>Ascomycota</taxon>
        <taxon>Pezizomycotina</taxon>
        <taxon>Eurotiomycetes</taxon>
        <taxon>Eurotiomycetidae</taxon>
        <taxon>Eurotiales</taxon>
        <taxon>Aspergillaceae</taxon>
        <taxon>Aspergillus</taxon>
        <taxon>Aspergillus subgen. Nidulantes</taxon>
    </lineage>
</organism>
<gene>
    <name evidence="1" type="ORF">DSM5745_04497</name>
</gene>
<dbReference type="RefSeq" id="XP_026605509.1">
    <property type="nucleotide sequence ID" value="XM_026746513.1"/>
</dbReference>
<keyword evidence="2" id="KW-1185">Reference proteome</keyword>
<dbReference type="Proteomes" id="UP000256690">
    <property type="component" value="Unassembled WGS sequence"/>
</dbReference>
<dbReference type="GeneID" id="38114867"/>
<proteinExistence type="predicted"/>
<name>A0A3D8SDD0_9EURO</name>